<dbReference type="InterPro" id="IPR011032">
    <property type="entry name" value="GroES-like_sf"/>
</dbReference>
<reference evidence="4 5" key="1">
    <citation type="submission" date="2015-02" db="EMBL/GenBank/DDBJ databases">
        <title>Draft Genome Sequences of Two Closely-Related Aflatoxigenic Aspergillus Species Obtained from the Cote d'Ivoire.</title>
        <authorList>
            <person name="Moore G.G."/>
            <person name="Beltz S.B."/>
            <person name="Mack B.M."/>
        </authorList>
    </citation>
    <scope>NUCLEOTIDE SEQUENCE [LARGE SCALE GENOMIC DNA]</scope>
    <source>
        <strain evidence="4 5">SRRC1468</strain>
    </source>
</reference>
<dbReference type="Pfam" id="PF00107">
    <property type="entry name" value="ADH_zinc_N"/>
    <property type="match status" value="1"/>
</dbReference>
<dbReference type="SUPFAM" id="SSF50129">
    <property type="entry name" value="GroES-like"/>
    <property type="match status" value="1"/>
</dbReference>
<dbReference type="Pfam" id="PF08240">
    <property type="entry name" value="ADH_N"/>
    <property type="match status" value="1"/>
</dbReference>
<dbReference type="AlphaFoldDB" id="A0A0F8UPC5"/>
<accession>A0A0F8UPC5</accession>
<proteinExistence type="inferred from homology"/>
<dbReference type="SUPFAM" id="SSF51735">
    <property type="entry name" value="NAD(P)-binding Rossmann-fold domains"/>
    <property type="match status" value="1"/>
</dbReference>
<dbReference type="OrthoDB" id="10257049at2759"/>
<dbReference type="InterPro" id="IPR036291">
    <property type="entry name" value="NAD(P)-bd_dom_sf"/>
</dbReference>
<keyword evidence="5" id="KW-1185">Reference proteome</keyword>
<organism evidence="4 5">
    <name type="scientific">Aspergillus rambellii</name>
    <dbReference type="NCBI Taxonomy" id="308745"/>
    <lineage>
        <taxon>Eukaryota</taxon>
        <taxon>Fungi</taxon>
        <taxon>Dikarya</taxon>
        <taxon>Ascomycota</taxon>
        <taxon>Pezizomycotina</taxon>
        <taxon>Eurotiomycetes</taxon>
        <taxon>Eurotiomycetidae</taxon>
        <taxon>Eurotiales</taxon>
        <taxon>Aspergillaceae</taxon>
        <taxon>Aspergillus</taxon>
        <taxon>Aspergillus subgen. Nidulantes</taxon>
    </lineage>
</organism>
<dbReference type="Gene3D" id="3.40.50.720">
    <property type="entry name" value="NAD(P)-binding Rossmann-like Domain"/>
    <property type="match status" value="1"/>
</dbReference>
<evidence type="ECO:0000259" key="3">
    <source>
        <dbReference type="SMART" id="SM00829"/>
    </source>
</evidence>
<evidence type="ECO:0000313" key="5">
    <source>
        <dbReference type="Proteomes" id="UP000034291"/>
    </source>
</evidence>
<dbReference type="InterPro" id="IPR020843">
    <property type="entry name" value="ER"/>
</dbReference>
<dbReference type="PANTHER" id="PTHR45348">
    <property type="entry name" value="HYPOTHETICAL OXIDOREDUCTASE (EUROFUNG)"/>
    <property type="match status" value="1"/>
</dbReference>
<evidence type="ECO:0000256" key="1">
    <source>
        <dbReference type="ARBA" id="ARBA00008072"/>
    </source>
</evidence>
<dbReference type="EMBL" id="JZBS01001809">
    <property type="protein sequence ID" value="KKK21358.1"/>
    <property type="molecule type" value="Genomic_DNA"/>
</dbReference>
<gene>
    <name evidence="4" type="ORF">ARAM_002644</name>
</gene>
<comment type="caution">
    <text evidence="4">The sequence shown here is derived from an EMBL/GenBank/DDBJ whole genome shotgun (WGS) entry which is preliminary data.</text>
</comment>
<dbReference type="InterPro" id="IPR013149">
    <property type="entry name" value="ADH-like_C"/>
</dbReference>
<evidence type="ECO:0000256" key="2">
    <source>
        <dbReference type="ARBA" id="ARBA00023002"/>
    </source>
</evidence>
<dbReference type="GO" id="GO:0016651">
    <property type="term" value="F:oxidoreductase activity, acting on NAD(P)H"/>
    <property type="evidence" value="ECO:0007669"/>
    <property type="project" value="InterPro"/>
</dbReference>
<dbReference type="Proteomes" id="UP000034291">
    <property type="component" value="Unassembled WGS sequence"/>
</dbReference>
<dbReference type="SMART" id="SM00829">
    <property type="entry name" value="PKS_ER"/>
    <property type="match status" value="1"/>
</dbReference>
<protein>
    <recommendedName>
        <fullName evidence="3">Enoyl reductase (ER) domain-containing protein</fullName>
    </recommendedName>
</protein>
<dbReference type="STRING" id="308745.A0A0F8UPC5"/>
<dbReference type="PANTHER" id="PTHR45348:SF2">
    <property type="entry name" value="ZINC-TYPE ALCOHOL DEHYDROGENASE-LIKE PROTEIN C2E1P3.01"/>
    <property type="match status" value="1"/>
</dbReference>
<dbReference type="Gene3D" id="3.90.180.10">
    <property type="entry name" value="Medium-chain alcohol dehydrogenases, catalytic domain"/>
    <property type="match status" value="1"/>
</dbReference>
<evidence type="ECO:0000313" key="4">
    <source>
        <dbReference type="EMBL" id="KKK21358.1"/>
    </source>
</evidence>
<keyword evidence="2" id="KW-0560">Oxidoreductase</keyword>
<dbReference type="CDD" id="cd08249">
    <property type="entry name" value="enoyl_reductase_like"/>
    <property type="match status" value="1"/>
</dbReference>
<comment type="similarity">
    <text evidence="1">Belongs to the zinc-containing alcohol dehydrogenase family.</text>
</comment>
<feature type="domain" description="Enoyl reductase (ER)" evidence="3">
    <location>
        <begin position="20"/>
        <end position="350"/>
    </location>
</feature>
<sequence length="352" mass="37610">MTSSTSTPGEHLAVILPQKDAPMSISLRPTPEPGPNDILIEVKAIAVNIADYYQRDQGVPPIPQYPTVLGSDVAGIVVKVGSNVSADAPQPGARVTAFASAFFENGLPDYGAFQQYVLAPAQAVALLPDSLSFEEAAMLPMAVLTAWDGWYVIGIPHDTKYTPEDKKAMLVWGGSSSVGSAALQSAKIMGFTVYTTASARHHEYLKQLGADRTFDYKDADVVAQIIQAARDDGVSLHNAYDAVAGSLEPTMEILKELKGDAVAKIAHAALLPPDAPTVEGIEAKFVYPPLDPVERQEYFHQTFRVWLTEKLASGQFIPSPHIQIMGGGLEGLNKALDALQEGVSGTKIVLTL</sequence>
<name>A0A0F8UPC5_9EURO</name>
<dbReference type="InterPro" id="IPR047122">
    <property type="entry name" value="Trans-enoyl_RdTase-like"/>
</dbReference>
<dbReference type="InterPro" id="IPR013154">
    <property type="entry name" value="ADH-like_N"/>
</dbReference>